<evidence type="ECO:0000313" key="9">
    <source>
        <dbReference type="EMBL" id="KAG6427385.1"/>
    </source>
</evidence>
<gene>
    <name evidence="9" type="ORF">SASPL_111628</name>
</gene>
<evidence type="ECO:0000256" key="1">
    <source>
        <dbReference type="ARBA" id="ARBA00004245"/>
    </source>
</evidence>
<dbReference type="GO" id="GO:0090307">
    <property type="term" value="P:mitotic spindle assembly"/>
    <property type="evidence" value="ECO:0007669"/>
    <property type="project" value="TreeGrafter"/>
</dbReference>
<comment type="similarity">
    <text evidence="5">Belongs to the TRAFAC class myosin-kinesin ATPase superfamily. Kinesin family.</text>
</comment>
<proteinExistence type="inferred from homology"/>
<keyword evidence="4" id="KW-0206">Cytoskeleton</keyword>
<keyword evidence="2" id="KW-0963">Cytoplasm</keyword>
<feature type="binding site" evidence="5">
    <location>
        <begin position="137"/>
        <end position="144"/>
    </location>
    <ligand>
        <name>ATP</name>
        <dbReference type="ChEBI" id="CHEBI:30616"/>
    </ligand>
</feature>
<dbReference type="PANTHER" id="PTHR47970">
    <property type="entry name" value="KINESIN-LIKE PROTEIN KIF11"/>
    <property type="match status" value="1"/>
</dbReference>
<protein>
    <recommendedName>
        <fullName evidence="8">Kinesin motor domain-containing protein</fullName>
    </recommendedName>
</protein>
<dbReference type="InterPro" id="IPR036961">
    <property type="entry name" value="Kinesin_motor_dom_sf"/>
</dbReference>
<dbReference type="Gene3D" id="3.40.850.10">
    <property type="entry name" value="Kinesin motor domain"/>
    <property type="match status" value="1"/>
</dbReference>
<keyword evidence="3 5" id="KW-0505">Motor protein</keyword>
<dbReference type="SMART" id="SM00129">
    <property type="entry name" value="KISc"/>
    <property type="match status" value="1"/>
</dbReference>
<feature type="region of interest" description="Disordered" evidence="7">
    <location>
        <begin position="1"/>
        <end position="44"/>
    </location>
</feature>
<evidence type="ECO:0000259" key="8">
    <source>
        <dbReference type="PROSITE" id="PS50067"/>
    </source>
</evidence>
<keyword evidence="5" id="KW-0547">Nucleotide-binding</keyword>
<name>A0A8X8YCA1_SALSN</name>
<comment type="caution">
    <text evidence="9">The sequence shown here is derived from an EMBL/GenBank/DDBJ whole genome shotgun (WGS) entry which is preliminary data.</text>
</comment>
<dbReference type="AlphaFoldDB" id="A0A8X8YCA1"/>
<keyword evidence="10" id="KW-1185">Reference proteome</keyword>
<evidence type="ECO:0000256" key="2">
    <source>
        <dbReference type="ARBA" id="ARBA00022490"/>
    </source>
</evidence>
<dbReference type="InterPro" id="IPR001752">
    <property type="entry name" value="Kinesin_motor_dom"/>
</dbReference>
<dbReference type="GO" id="GO:0005524">
    <property type="term" value="F:ATP binding"/>
    <property type="evidence" value="ECO:0007669"/>
    <property type="project" value="UniProtKB-UniRule"/>
</dbReference>
<dbReference type="EMBL" id="PNBA02000004">
    <property type="protein sequence ID" value="KAG6427385.1"/>
    <property type="molecule type" value="Genomic_DNA"/>
</dbReference>
<dbReference type="Proteomes" id="UP000298416">
    <property type="component" value="Unassembled WGS sequence"/>
</dbReference>
<dbReference type="GO" id="GO:0005876">
    <property type="term" value="C:spindle microtubule"/>
    <property type="evidence" value="ECO:0007669"/>
    <property type="project" value="TreeGrafter"/>
</dbReference>
<comment type="subcellular location">
    <subcellularLocation>
        <location evidence="1">Cytoplasm</location>
        <location evidence="1">Cytoskeleton</location>
    </subcellularLocation>
</comment>
<dbReference type="GO" id="GO:0008574">
    <property type="term" value="F:plus-end-directed microtubule motor activity"/>
    <property type="evidence" value="ECO:0007669"/>
    <property type="project" value="TreeGrafter"/>
</dbReference>
<evidence type="ECO:0000256" key="3">
    <source>
        <dbReference type="ARBA" id="ARBA00023175"/>
    </source>
</evidence>
<dbReference type="GO" id="GO:0008017">
    <property type="term" value="F:microtubule binding"/>
    <property type="evidence" value="ECO:0007669"/>
    <property type="project" value="InterPro"/>
</dbReference>
<keyword evidence="5" id="KW-0067">ATP-binding</keyword>
<evidence type="ECO:0000256" key="4">
    <source>
        <dbReference type="ARBA" id="ARBA00023212"/>
    </source>
</evidence>
<keyword evidence="6" id="KW-0175">Coiled coil</keyword>
<dbReference type="Pfam" id="PF00225">
    <property type="entry name" value="Kinesin"/>
    <property type="match status" value="1"/>
</dbReference>
<organism evidence="9">
    <name type="scientific">Salvia splendens</name>
    <name type="common">Scarlet sage</name>
    <dbReference type="NCBI Taxonomy" id="180675"/>
    <lineage>
        <taxon>Eukaryota</taxon>
        <taxon>Viridiplantae</taxon>
        <taxon>Streptophyta</taxon>
        <taxon>Embryophyta</taxon>
        <taxon>Tracheophyta</taxon>
        <taxon>Spermatophyta</taxon>
        <taxon>Magnoliopsida</taxon>
        <taxon>eudicotyledons</taxon>
        <taxon>Gunneridae</taxon>
        <taxon>Pentapetalae</taxon>
        <taxon>asterids</taxon>
        <taxon>lamiids</taxon>
        <taxon>Lamiales</taxon>
        <taxon>Lamiaceae</taxon>
        <taxon>Nepetoideae</taxon>
        <taxon>Mentheae</taxon>
        <taxon>Salviinae</taxon>
        <taxon>Salvia</taxon>
        <taxon>Salvia subgen. Calosphace</taxon>
        <taxon>core Calosphace</taxon>
    </lineage>
</organism>
<dbReference type="GO" id="GO:0051231">
    <property type="term" value="P:spindle elongation"/>
    <property type="evidence" value="ECO:0007669"/>
    <property type="project" value="TreeGrafter"/>
</dbReference>
<evidence type="ECO:0000313" key="10">
    <source>
        <dbReference type="Proteomes" id="UP000298416"/>
    </source>
</evidence>
<dbReference type="InterPro" id="IPR047149">
    <property type="entry name" value="KIF11-like"/>
</dbReference>
<evidence type="ECO:0000256" key="7">
    <source>
        <dbReference type="SAM" id="MobiDB-lite"/>
    </source>
</evidence>
<accession>A0A8X8YCA1</accession>
<dbReference type="SUPFAM" id="SSF52540">
    <property type="entry name" value="P-loop containing nucleoside triphosphate hydrolases"/>
    <property type="match status" value="1"/>
</dbReference>
<feature type="coiled-coil region" evidence="6">
    <location>
        <begin position="276"/>
        <end position="310"/>
    </location>
</feature>
<evidence type="ECO:0000256" key="6">
    <source>
        <dbReference type="SAM" id="Coils"/>
    </source>
</evidence>
<dbReference type="InterPro" id="IPR027417">
    <property type="entry name" value="P-loop_NTPase"/>
</dbReference>
<reference evidence="9" key="2">
    <citation type="submission" date="2020-08" db="EMBL/GenBank/DDBJ databases">
        <title>Plant Genome Project.</title>
        <authorList>
            <person name="Zhang R.-G."/>
        </authorList>
    </citation>
    <scope>NUCLEOTIDE SEQUENCE</scope>
    <source>
        <strain evidence="9">Huo1</strain>
        <tissue evidence="9">Leaf</tissue>
    </source>
</reference>
<dbReference type="PANTHER" id="PTHR47970:SF32">
    <property type="entry name" value="KINESIN-LIKE PROTEIN KIN-5B"/>
    <property type="match status" value="1"/>
</dbReference>
<feature type="domain" description="Kinesin motor" evidence="8">
    <location>
        <begin position="51"/>
        <end position="253"/>
    </location>
</feature>
<reference evidence="9" key="1">
    <citation type="submission" date="2018-01" db="EMBL/GenBank/DDBJ databases">
        <authorList>
            <person name="Mao J.F."/>
        </authorList>
    </citation>
    <scope>NUCLEOTIDE SEQUENCE</scope>
    <source>
        <strain evidence="9">Huo1</strain>
        <tissue evidence="9">Leaf</tissue>
    </source>
</reference>
<evidence type="ECO:0000256" key="5">
    <source>
        <dbReference type="PROSITE-ProRule" id="PRU00283"/>
    </source>
</evidence>
<dbReference type="PROSITE" id="PS50067">
    <property type="entry name" value="KINESIN_MOTOR_2"/>
    <property type="match status" value="1"/>
</dbReference>
<sequence length="829" mass="94005">MGSLTPDFRKSVSTMAPSPAPFLTPRPERRRPDSRGSDWNYNRSDKDKEMNVQVLLRCRPLTDDEQRLNMPSAITCNDSKREVTVSQTVGSKHVDRVFTFDKVFGPKSQQRSIYDQAISPIVAEVLEGFNCTVFAYGQTGTGKTYTMEGGMRNKSGDLPIEAGIIPRAVRQIFDTLEAQNADYSMKVTFSELYNEEITDLLAPEDQLKSTEDRSKKPISLMEDGKGLVVVRGLEEEMVYSADEIYSLLERVMQKVDKFRELYLTEQDEKLNIKSELKDCKRNLETTHKLLEDLKDKYKMALSTLKEKEALISKLQNSENSLINCAKQLQVNLQDASQDISTLFGKIDRKDKLEKENQSILLAFEVQLGKSLKDLHEIIKSSVSQQERQLRCVEEYITTFLANKYKSNEAMEAKVKKLLEIYTTESLDMKKVTYALKTKASSDLDEITSVMSAQTIAVENFFQNAALESKEVLSDIQNSLNEQKRMLAFSAQQHTEGLNKSLVSAQVISSAAINISNDLHRRASELMTLLEQSHAEKSLRLQNFEQMFKEEASREEKLAMDQIAAILSTLTSKRTDMVYKASRCFEESNTEESKKLLQELSNMQNLLSSEVRDLSEYAEKVKDHYMEETFSSAERVVAMENSLVECAENVERSGRQWQNAQLGTTHLAKNNLHDITSVMQTKIIETHGMHDYLASVSSCMDAEVDSHVNDLMMATNESLALDKGHSKEINTITLASLDQLNSMRVNHGECISHISNRSEQCIHKEYLVEQKTNVTPKKRATAVPSLESIEAMRTPVHDLNSKTKLKLDSADNKIMQDQHRNPFQDVNGVI</sequence>
<dbReference type="GO" id="GO:0007018">
    <property type="term" value="P:microtubule-based movement"/>
    <property type="evidence" value="ECO:0007669"/>
    <property type="project" value="InterPro"/>
</dbReference>
<feature type="compositionally biased region" description="Basic and acidic residues" evidence="7">
    <location>
        <begin position="26"/>
        <end position="36"/>
    </location>
</feature>
<dbReference type="GO" id="GO:0072686">
    <property type="term" value="C:mitotic spindle"/>
    <property type="evidence" value="ECO:0007669"/>
    <property type="project" value="TreeGrafter"/>
</dbReference>